<sequence>METLMADRVQSSLSQFMHRNAIFLCERLCAEFPTELNLQLMATCYLRNNQPYCAYHVLKDCLHPVFPCLSHHHLIDLNLVKVDSFSPTLIGTLIRQRPLVQVLTMLLKIGAILGARGRKTDGSITLFVCTIMLPDESPEGSGSCPVPSQ</sequence>
<dbReference type="Gene3D" id="1.25.40.10">
    <property type="entry name" value="Tetratricopeptide repeat domain"/>
    <property type="match status" value="1"/>
</dbReference>
<accession>A0ABD0UYD1</accession>
<keyword evidence="2" id="KW-1185">Reference proteome</keyword>
<gene>
    <name evidence="1" type="ORF">M5K25_015907</name>
</gene>
<protein>
    <recommendedName>
        <fullName evidence="3">CCR4-NOT transcription complex subunit 11</fullName>
    </recommendedName>
</protein>
<evidence type="ECO:0000313" key="1">
    <source>
        <dbReference type="EMBL" id="KAL0915486.1"/>
    </source>
</evidence>
<evidence type="ECO:0008006" key="3">
    <source>
        <dbReference type="Google" id="ProtNLM"/>
    </source>
</evidence>
<dbReference type="AlphaFoldDB" id="A0ABD0UYD1"/>
<dbReference type="EMBL" id="JANQDX010000012">
    <property type="protein sequence ID" value="KAL0915486.1"/>
    <property type="molecule type" value="Genomic_DNA"/>
</dbReference>
<dbReference type="Proteomes" id="UP001552299">
    <property type="component" value="Unassembled WGS sequence"/>
</dbReference>
<reference evidence="1 2" key="1">
    <citation type="journal article" date="2024" name="Plant Biotechnol. J.">
        <title>Dendrobium thyrsiflorum genome and its molecular insights into genes involved in important horticultural traits.</title>
        <authorList>
            <person name="Chen B."/>
            <person name="Wang J.Y."/>
            <person name="Zheng P.J."/>
            <person name="Li K.L."/>
            <person name="Liang Y.M."/>
            <person name="Chen X.F."/>
            <person name="Zhang C."/>
            <person name="Zhao X."/>
            <person name="He X."/>
            <person name="Zhang G.Q."/>
            <person name="Liu Z.J."/>
            <person name="Xu Q."/>
        </authorList>
    </citation>
    <scope>NUCLEOTIDE SEQUENCE [LARGE SCALE GENOMIC DNA]</scope>
    <source>
        <strain evidence="1">GZMU011</strain>
    </source>
</reference>
<comment type="caution">
    <text evidence="1">The sequence shown here is derived from an EMBL/GenBank/DDBJ whole genome shotgun (WGS) entry which is preliminary data.</text>
</comment>
<dbReference type="InterPro" id="IPR011990">
    <property type="entry name" value="TPR-like_helical_dom_sf"/>
</dbReference>
<dbReference type="Pfam" id="PF12895">
    <property type="entry name" value="ANAPC3"/>
    <property type="match status" value="1"/>
</dbReference>
<organism evidence="1 2">
    <name type="scientific">Dendrobium thyrsiflorum</name>
    <name type="common">Pinecone-like raceme dendrobium</name>
    <name type="synonym">Orchid</name>
    <dbReference type="NCBI Taxonomy" id="117978"/>
    <lineage>
        <taxon>Eukaryota</taxon>
        <taxon>Viridiplantae</taxon>
        <taxon>Streptophyta</taxon>
        <taxon>Embryophyta</taxon>
        <taxon>Tracheophyta</taxon>
        <taxon>Spermatophyta</taxon>
        <taxon>Magnoliopsida</taxon>
        <taxon>Liliopsida</taxon>
        <taxon>Asparagales</taxon>
        <taxon>Orchidaceae</taxon>
        <taxon>Epidendroideae</taxon>
        <taxon>Malaxideae</taxon>
        <taxon>Dendrobiinae</taxon>
        <taxon>Dendrobium</taxon>
    </lineage>
</organism>
<name>A0ABD0UYD1_DENTH</name>
<evidence type="ECO:0000313" key="2">
    <source>
        <dbReference type="Proteomes" id="UP001552299"/>
    </source>
</evidence>
<proteinExistence type="predicted"/>